<dbReference type="AlphaFoldDB" id="V9G155"/>
<feature type="transmembrane region" description="Helical" evidence="1">
    <location>
        <begin position="75"/>
        <end position="94"/>
    </location>
</feature>
<keyword evidence="1" id="KW-1133">Transmembrane helix</keyword>
<feature type="transmembrane region" description="Helical" evidence="1">
    <location>
        <begin position="145"/>
        <end position="169"/>
    </location>
</feature>
<dbReference type="Proteomes" id="UP000018721">
    <property type="component" value="Unassembled WGS sequence"/>
</dbReference>
<keyword evidence="1" id="KW-0472">Membrane</keyword>
<proteinExistence type="predicted"/>
<dbReference type="OrthoDB" id="94691at2759"/>
<accession>V9G155</accession>
<keyword evidence="1" id="KW-0812">Transmembrane</keyword>
<keyword evidence="3" id="KW-1185">Reference proteome</keyword>
<reference evidence="2 3" key="1">
    <citation type="submission" date="2013-11" db="EMBL/GenBank/DDBJ databases">
        <title>The Genome Sequence of Phytophthora parasitica P1569.</title>
        <authorList>
            <consortium name="The Broad Institute Genomics Platform"/>
            <person name="Russ C."/>
            <person name="Tyler B."/>
            <person name="Panabieres F."/>
            <person name="Shan W."/>
            <person name="Tripathy S."/>
            <person name="Grunwald N."/>
            <person name="Machado M."/>
            <person name="Johnson C.S."/>
            <person name="Arredondo F."/>
            <person name="Hong C."/>
            <person name="Coffey M."/>
            <person name="Young S.K."/>
            <person name="Zeng Q."/>
            <person name="Gargeya S."/>
            <person name="Fitzgerald M."/>
            <person name="Abouelleil A."/>
            <person name="Alvarado L."/>
            <person name="Chapman S.B."/>
            <person name="Gainer-Dewar J."/>
            <person name="Goldberg J."/>
            <person name="Griggs A."/>
            <person name="Gujja S."/>
            <person name="Hansen M."/>
            <person name="Howarth C."/>
            <person name="Imamovic A."/>
            <person name="Ireland A."/>
            <person name="Larimer J."/>
            <person name="McCowan C."/>
            <person name="Murphy C."/>
            <person name="Pearson M."/>
            <person name="Poon T.W."/>
            <person name="Priest M."/>
            <person name="Roberts A."/>
            <person name="Saif S."/>
            <person name="Shea T."/>
            <person name="Sykes S."/>
            <person name="Wortman J."/>
            <person name="Nusbaum C."/>
            <person name="Birren B."/>
        </authorList>
    </citation>
    <scope>NUCLEOTIDE SEQUENCE [LARGE SCALE GENOMIC DNA]</scope>
    <source>
        <strain evidence="2 3">P1569</strain>
    </source>
</reference>
<protein>
    <submittedName>
        <fullName evidence="2">Uncharacterized protein</fullName>
    </submittedName>
</protein>
<comment type="caution">
    <text evidence="2">The sequence shown here is derived from an EMBL/GenBank/DDBJ whole genome shotgun (WGS) entry which is preliminary data.</text>
</comment>
<dbReference type="HOGENOM" id="CLU_118334_0_0_1"/>
<name>V9G155_PHYNI</name>
<dbReference type="EMBL" id="ANIZ01000099">
    <property type="protein sequence ID" value="ETI57066.1"/>
    <property type="molecule type" value="Genomic_DNA"/>
</dbReference>
<evidence type="ECO:0000313" key="3">
    <source>
        <dbReference type="Proteomes" id="UP000018721"/>
    </source>
</evidence>
<organism evidence="2 3">
    <name type="scientific">Phytophthora nicotianae P1569</name>
    <dbReference type="NCBI Taxonomy" id="1317065"/>
    <lineage>
        <taxon>Eukaryota</taxon>
        <taxon>Sar</taxon>
        <taxon>Stramenopiles</taxon>
        <taxon>Oomycota</taxon>
        <taxon>Peronosporomycetes</taxon>
        <taxon>Peronosporales</taxon>
        <taxon>Peronosporaceae</taxon>
        <taxon>Phytophthora</taxon>
    </lineage>
</organism>
<feature type="transmembrane region" description="Helical" evidence="1">
    <location>
        <begin position="114"/>
        <end position="133"/>
    </location>
</feature>
<sequence length="200" mass="22591">MLTLVAAADRVRSTTAIHPQPAILVATKQTIVEDRATWPDKEFSGRNSTIVDSSDVLQEALEILFTAECLILTEYVEIIVPVLYGIFIFTMTHLPSAQYHAEMVGVNHDNVANMVSTMFIYATLELLSFMLLAGIMKRNCGIDAFYLLAFVLQTQMPFVLSKLMLWMMFTLTFRVTHFGADLSFQFDWIAKDCNNLSCEN</sequence>
<evidence type="ECO:0000256" key="1">
    <source>
        <dbReference type="SAM" id="Phobius"/>
    </source>
</evidence>
<gene>
    <name evidence="2" type="ORF">F443_00584</name>
</gene>
<evidence type="ECO:0000313" key="2">
    <source>
        <dbReference type="EMBL" id="ETI57066.1"/>
    </source>
</evidence>